<dbReference type="Gene3D" id="3.40.50.720">
    <property type="entry name" value="NAD(P)-binding Rossmann-like Domain"/>
    <property type="match status" value="1"/>
</dbReference>
<dbReference type="InterPro" id="IPR002347">
    <property type="entry name" value="SDR_fam"/>
</dbReference>
<dbReference type="PANTHER" id="PTHR42879:SF2">
    <property type="entry name" value="3-OXOACYL-[ACYL-CARRIER-PROTEIN] REDUCTASE FABG"/>
    <property type="match status" value="1"/>
</dbReference>
<dbReference type="SUPFAM" id="SSF51735">
    <property type="entry name" value="NAD(P)-binding Rossmann-fold domains"/>
    <property type="match status" value="1"/>
</dbReference>
<dbReference type="FunFam" id="3.40.50.720:FF:000084">
    <property type="entry name" value="Short-chain dehydrogenase reductase"/>
    <property type="match status" value="1"/>
</dbReference>
<feature type="domain" description="Ketoreductase" evidence="4">
    <location>
        <begin position="6"/>
        <end position="179"/>
    </location>
</feature>
<reference evidence="6 7" key="1">
    <citation type="submission" date="2016-10" db="EMBL/GenBank/DDBJ databases">
        <authorList>
            <person name="de Groot N.N."/>
        </authorList>
    </citation>
    <scope>NUCLEOTIDE SEQUENCE [LARGE SCALE GENOMIC DNA]</scope>
    <source>
        <strain evidence="6 7">DSM 44637</strain>
    </source>
</reference>
<reference evidence="5 8" key="2">
    <citation type="submission" date="2020-01" db="EMBL/GenBank/DDBJ databases">
        <title>Insect and environment-associated Actinomycetes.</title>
        <authorList>
            <person name="Currrie C."/>
            <person name="Chevrette M."/>
            <person name="Carlson C."/>
            <person name="Stubbendieck R."/>
            <person name="Wendt-Pienkowski E."/>
        </authorList>
    </citation>
    <scope>NUCLEOTIDE SEQUENCE [LARGE SCALE GENOMIC DNA]</scope>
    <source>
        <strain evidence="5 8">SID8386</strain>
    </source>
</reference>
<evidence type="ECO:0000313" key="5">
    <source>
        <dbReference type="EMBL" id="NEC57099.1"/>
    </source>
</evidence>
<dbReference type="GO" id="GO:0032787">
    <property type="term" value="P:monocarboxylic acid metabolic process"/>
    <property type="evidence" value="ECO:0007669"/>
    <property type="project" value="UniProtKB-ARBA"/>
</dbReference>
<protein>
    <submittedName>
        <fullName evidence="6">3-hydroxybutyrate dehydrogenase</fullName>
    </submittedName>
    <submittedName>
        <fullName evidence="5">SDR family oxidoreductase</fullName>
    </submittedName>
</protein>
<dbReference type="PRINTS" id="PR00081">
    <property type="entry name" value="GDHRDH"/>
</dbReference>
<evidence type="ECO:0000313" key="7">
    <source>
        <dbReference type="Proteomes" id="UP000199137"/>
    </source>
</evidence>
<name>A0A1I5FXQ5_9PSEU</name>
<dbReference type="InterPro" id="IPR036291">
    <property type="entry name" value="NAD(P)-bd_dom_sf"/>
</dbReference>
<gene>
    <name evidence="5" type="ORF">G3I59_16265</name>
    <name evidence="6" type="ORF">SAMN05421854_1011332</name>
</gene>
<proteinExistence type="inferred from homology"/>
<dbReference type="InterPro" id="IPR020904">
    <property type="entry name" value="Sc_DH/Rdtase_CS"/>
</dbReference>
<comment type="similarity">
    <text evidence="1 3">Belongs to the short-chain dehydrogenases/reductases (SDR) family.</text>
</comment>
<dbReference type="EMBL" id="FOWC01000001">
    <property type="protein sequence ID" value="SFO28409.1"/>
    <property type="molecule type" value="Genomic_DNA"/>
</dbReference>
<dbReference type="Pfam" id="PF00106">
    <property type="entry name" value="adh_short"/>
    <property type="match status" value="1"/>
</dbReference>
<accession>A0A1I5FXQ5</accession>
<dbReference type="AlphaFoldDB" id="A0A1I5FXQ5"/>
<dbReference type="Proteomes" id="UP000470404">
    <property type="component" value="Unassembled WGS sequence"/>
</dbReference>
<dbReference type="Proteomes" id="UP000199137">
    <property type="component" value="Unassembled WGS sequence"/>
</dbReference>
<dbReference type="EMBL" id="JAAGNC010000081">
    <property type="protein sequence ID" value="NEC57099.1"/>
    <property type="molecule type" value="Genomic_DNA"/>
</dbReference>
<organism evidence="6 7">
    <name type="scientific">Amycolatopsis rubida</name>
    <dbReference type="NCBI Taxonomy" id="112413"/>
    <lineage>
        <taxon>Bacteria</taxon>
        <taxon>Bacillati</taxon>
        <taxon>Actinomycetota</taxon>
        <taxon>Actinomycetes</taxon>
        <taxon>Pseudonocardiales</taxon>
        <taxon>Pseudonocardiaceae</taxon>
        <taxon>Amycolatopsis</taxon>
    </lineage>
</organism>
<dbReference type="InterPro" id="IPR050259">
    <property type="entry name" value="SDR"/>
</dbReference>
<evidence type="ECO:0000256" key="1">
    <source>
        <dbReference type="ARBA" id="ARBA00006484"/>
    </source>
</evidence>
<dbReference type="RefSeq" id="WP_067577248.1">
    <property type="nucleotide sequence ID" value="NZ_FOWC01000001.1"/>
</dbReference>
<dbReference type="PROSITE" id="PS51257">
    <property type="entry name" value="PROKAR_LIPOPROTEIN"/>
    <property type="match status" value="1"/>
</dbReference>
<evidence type="ECO:0000313" key="6">
    <source>
        <dbReference type="EMBL" id="SFO28409.1"/>
    </source>
</evidence>
<dbReference type="InterPro" id="IPR057326">
    <property type="entry name" value="KR_dom"/>
</dbReference>
<keyword evidence="2" id="KW-0560">Oxidoreductase</keyword>
<dbReference type="SMART" id="SM00822">
    <property type="entry name" value="PKS_KR"/>
    <property type="match status" value="1"/>
</dbReference>
<dbReference type="STRING" id="112413.SAMN05421854_1011332"/>
<dbReference type="OrthoDB" id="9786435at2"/>
<dbReference type="GO" id="GO:0016491">
    <property type="term" value="F:oxidoreductase activity"/>
    <property type="evidence" value="ECO:0007669"/>
    <property type="project" value="UniProtKB-KW"/>
</dbReference>
<evidence type="ECO:0000256" key="3">
    <source>
        <dbReference type="RuleBase" id="RU000363"/>
    </source>
</evidence>
<sequence>MALPGRTALVTGGGSGIGAACARRLAAEGVDVVVLDVRPGAAQEVALRTGGRALVVDLADLAAVDEALRGIEVDIVVNNAGVQHLALLHEFPPAEFTRLLDVMLQAPFRIARAVLPGMYARRWGRFVHITSIRGVLGDVRKGAYVAAKHGVEGLSKTIALEGAAHGVTSNCIAPAWVETPLTHDLAGRQAEIRGTTPREVIEDVMLGGAAIKELIEADEIAALTVHLCSAAARHTTGTSIPVDGGWLAG</sequence>
<dbReference type="PANTHER" id="PTHR42879">
    <property type="entry name" value="3-OXOACYL-(ACYL-CARRIER-PROTEIN) REDUCTASE"/>
    <property type="match status" value="1"/>
</dbReference>
<evidence type="ECO:0000313" key="8">
    <source>
        <dbReference type="Proteomes" id="UP000470404"/>
    </source>
</evidence>
<dbReference type="PROSITE" id="PS00061">
    <property type="entry name" value="ADH_SHORT"/>
    <property type="match status" value="1"/>
</dbReference>
<dbReference type="PRINTS" id="PR00080">
    <property type="entry name" value="SDRFAMILY"/>
</dbReference>
<keyword evidence="8" id="KW-1185">Reference proteome</keyword>
<evidence type="ECO:0000259" key="4">
    <source>
        <dbReference type="SMART" id="SM00822"/>
    </source>
</evidence>
<evidence type="ECO:0000256" key="2">
    <source>
        <dbReference type="ARBA" id="ARBA00023002"/>
    </source>
</evidence>